<reference evidence="2 3" key="1">
    <citation type="submission" date="2015-04" db="EMBL/GenBank/DDBJ databases">
        <title>Complete genome sequence of Schizopora paradoxa KUC8140, a cosmopolitan wood degrader in East Asia.</title>
        <authorList>
            <consortium name="DOE Joint Genome Institute"/>
            <person name="Min B."/>
            <person name="Park H."/>
            <person name="Jang Y."/>
            <person name="Kim J.-J."/>
            <person name="Kim K.H."/>
            <person name="Pangilinan J."/>
            <person name="Lipzen A."/>
            <person name="Riley R."/>
            <person name="Grigoriev I.V."/>
            <person name="Spatafora J.W."/>
            <person name="Choi I.-G."/>
        </authorList>
    </citation>
    <scope>NUCLEOTIDE SEQUENCE [LARGE SCALE GENOMIC DNA]</scope>
    <source>
        <strain evidence="2 3">KUC8140</strain>
    </source>
</reference>
<dbReference type="EMBL" id="KQ086202">
    <property type="protein sequence ID" value="KLO06496.1"/>
    <property type="molecule type" value="Genomic_DNA"/>
</dbReference>
<dbReference type="InterPro" id="IPR011011">
    <property type="entry name" value="Znf_FYVE_PHD"/>
</dbReference>
<dbReference type="SUPFAM" id="SSF57903">
    <property type="entry name" value="FYVE/PHD zinc finger"/>
    <property type="match status" value="1"/>
</dbReference>
<keyword evidence="3" id="KW-1185">Reference proteome</keyword>
<dbReference type="InParanoid" id="A0A0H2RNW8"/>
<evidence type="ECO:0000256" key="1">
    <source>
        <dbReference type="SAM" id="MobiDB-lite"/>
    </source>
</evidence>
<dbReference type="Proteomes" id="UP000053477">
    <property type="component" value="Unassembled WGS sequence"/>
</dbReference>
<dbReference type="InterPro" id="IPR013083">
    <property type="entry name" value="Znf_RING/FYVE/PHD"/>
</dbReference>
<feature type="region of interest" description="Disordered" evidence="1">
    <location>
        <begin position="513"/>
        <end position="540"/>
    </location>
</feature>
<evidence type="ECO:0008006" key="4">
    <source>
        <dbReference type="Google" id="ProtNLM"/>
    </source>
</evidence>
<dbReference type="AlphaFoldDB" id="A0A0H2RNW8"/>
<accession>A0A0H2RNW8</accession>
<feature type="region of interest" description="Disordered" evidence="1">
    <location>
        <begin position="346"/>
        <end position="372"/>
    </location>
</feature>
<proteinExistence type="predicted"/>
<evidence type="ECO:0000313" key="3">
    <source>
        <dbReference type="Proteomes" id="UP000053477"/>
    </source>
</evidence>
<organism evidence="2 3">
    <name type="scientific">Schizopora paradoxa</name>
    <dbReference type="NCBI Taxonomy" id="27342"/>
    <lineage>
        <taxon>Eukaryota</taxon>
        <taxon>Fungi</taxon>
        <taxon>Dikarya</taxon>
        <taxon>Basidiomycota</taxon>
        <taxon>Agaricomycotina</taxon>
        <taxon>Agaricomycetes</taxon>
        <taxon>Hymenochaetales</taxon>
        <taxon>Schizoporaceae</taxon>
        <taxon>Schizopora</taxon>
    </lineage>
</organism>
<sequence length="540" mass="60962">MTQENQAIPNAFPTPRFEHWTERLEVVGELASFLIGTTAYRSRKKLEPIRVGRGRCTVRVTPPDYNAGSHYRPFLASVVHMRQSPDGQTVLAFVQWIHNKFSFRGDPLDIKADHNETLGDMEAVLTTLLEIVDTKRFQAAIPMQIFVDTDLDQPYVDSSKHYIRFTLNVESRSLVFPPGVKLCVCRCRYVPGSSSPMALCVRCDRWWHTDCLCLDRAKASRAFCREGTFQRTLRDRDERYEAEDFSSDAYDVLPGALVTLARSRILRGLPHHGIVGNALFVLKARSMVRDALVHDIPVSVDWEERLGLAPFRSPAVTVRDVHGEELALASRRAATTTTVCPAATAHFERPFPTPRKRQRSSQSQGTSVAIAGSSDRRSDLIVGIGSPSASLLMGARKKASALAFFRYQSRILGRIEYIPYARGFRVVRNGKTFPLLACFVPKKHGKLSRTERIGYLKWNRDGRISREGWRCKGCTALISKKTDYAAVEVYPLLVHELQCAGLQERRRREYAGDRIRDDNSDVSSTTSFDSYGDPEYPPLD</sequence>
<gene>
    <name evidence="2" type="ORF">SCHPADRAFT_946051</name>
</gene>
<dbReference type="Gene3D" id="3.30.40.10">
    <property type="entry name" value="Zinc/RING finger domain, C3HC4 (zinc finger)"/>
    <property type="match status" value="1"/>
</dbReference>
<evidence type="ECO:0000313" key="2">
    <source>
        <dbReference type="EMBL" id="KLO06496.1"/>
    </source>
</evidence>
<protein>
    <recommendedName>
        <fullName evidence="4">BAH domain-containing protein</fullName>
    </recommendedName>
</protein>
<name>A0A0H2RNW8_9AGAM</name>